<gene>
    <name evidence="1" type="ORF">HATV-3_gp71</name>
</gene>
<name>A0AAE8Y0U9_9CAUD</name>
<dbReference type="Proteomes" id="UP000827845">
    <property type="component" value="Segment"/>
</dbReference>
<sequence length="43" mass="5057">MPRCGSETVRDRKENQILCLNNNDEGCNWWKDTETGNEYPPEN</sequence>
<protein>
    <submittedName>
        <fullName evidence="1">Uncharacterized protein</fullName>
    </submittedName>
</protein>
<evidence type="ECO:0000313" key="1">
    <source>
        <dbReference type="EMBL" id="UBF23421.1"/>
    </source>
</evidence>
<reference evidence="1" key="1">
    <citation type="submission" date="2021-05" db="EMBL/GenBank/DDBJ databases">
        <title>Diversity, taxonomy and evolution of archaeal viruses of the class Caudoviricetes.</title>
        <authorList>
            <person name="Liu Y."/>
            <person name="Demina T.A."/>
            <person name="Roux S."/>
            <person name="Aiewsakun P."/>
            <person name="Kazlauskas D."/>
            <person name="Simmonds P."/>
            <person name="Prangishvili D."/>
            <person name="Oksanen H.M."/>
            <person name="Krupovic M."/>
        </authorList>
    </citation>
    <scope>NUCLEOTIDE SEQUENCE</scope>
    <source>
        <strain evidence="1">HATV-3/30</strain>
    </source>
</reference>
<organism evidence="1 2">
    <name type="scientific">Haloarcula tailed virus 3</name>
    <dbReference type="NCBI Taxonomy" id="2877990"/>
    <lineage>
        <taxon>Viruses</taxon>
        <taxon>Duplodnaviria</taxon>
        <taxon>Heunggongvirae</taxon>
        <taxon>Uroviricota</taxon>
        <taxon>Caudoviricetes</taxon>
        <taxon>Kirjokansivirales</taxon>
        <taxon>Pyrstoviridae</taxon>
        <taxon>Hatrivirus</taxon>
        <taxon>Hatrivirus caudatum</taxon>
        <taxon>Hatrivirus HATV3</taxon>
    </lineage>
</organism>
<accession>A0AAE8Y0U9</accession>
<dbReference type="EMBL" id="MZ334527">
    <property type="protein sequence ID" value="UBF23421.1"/>
    <property type="molecule type" value="Genomic_DNA"/>
</dbReference>
<evidence type="ECO:0000313" key="2">
    <source>
        <dbReference type="Proteomes" id="UP000827845"/>
    </source>
</evidence>
<keyword evidence="2" id="KW-1185">Reference proteome</keyword>
<proteinExistence type="predicted"/>